<dbReference type="GeneID" id="102808196"/>
<gene>
    <name evidence="6" type="primary">LOC102808196</name>
</gene>
<dbReference type="Proteomes" id="UP000694865">
    <property type="component" value="Unplaced"/>
</dbReference>
<dbReference type="PANTHER" id="PTHR22050">
    <property type="entry name" value="RW1 PROTEIN HOMOLOG"/>
    <property type="match status" value="1"/>
</dbReference>
<dbReference type="Gene3D" id="2.60.40.10">
    <property type="entry name" value="Immunoglobulins"/>
    <property type="match status" value="1"/>
</dbReference>
<dbReference type="InterPro" id="IPR022113">
    <property type="entry name" value="TMEM131L_N"/>
</dbReference>
<keyword evidence="2" id="KW-0732">Signal</keyword>
<evidence type="ECO:0000313" key="6">
    <source>
        <dbReference type="RefSeq" id="XP_006822281.1"/>
    </source>
</evidence>
<dbReference type="InterPro" id="IPR013783">
    <property type="entry name" value="Ig-like_fold"/>
</dbReference>
<evidence type="ECO:0000259" key="4">
    <source>
        <dbReference type="Pfam" id="PF24495"/>
    </source>
</evidence>
<evidence type="ECO:0000313" key="5">
    <source>
        <dbReference type="Proteomes" id="UP000694865"/>
    </source>
</evidence>
<evidence type="ECO:0000256" key="1">
    <source>
        <dbReference type="SAM" id="MobiDB-lite"/>
    </source>
</evidence>
<dbReference type="InterPro" id="IPR056311">
    <property type="entry name" value="TMEM131_Ig_2"/>
</dbReference>
<dbReference type="Pfam" id="PF12371">
    <property type="entry name" value="TMEM131_like_N"/>
    <property type="match status" value="1"/>
</dbReference>
<organism evidence="5 6">
    <name type="scientific">Saccoglossus kowalevskii</name>
    <name type="common">Acorn worm</name>
    <dbReference type="NCBI Taxonomy" id="10224"/>
    <lineage>
        <taxon>Eukaryota</taxon>
        <taxon>Metazoa</taxon>
        <taxon>Hemichordata</taxon>
        <taxon>Enteropneusta</taxon>
        <taxon>Harrimaniidae</taxon>
        <taxon>Saccoglossus</taxon>
    </lineage>
</organism>
<feature type="region of interest" description="Disordered" evidence="1">
    <location>
        <begin position="63"/>
        <end position="84"/>
    </location>
</feature>
<dbReference type="PANTHER" id="PTHR22050:SF0">
    <property type="entry name" value="TRANSMEMBRANE PROTEIN 131 HOMOLOG"/>
    <property type="match status" value="1"/>
</dbReference>
<dbReference type="Pfam" id="PF24495">
    <property type="entry name" value="Ig_TMEM131_2"/>
    <property type="match status" value="1"/>
</dbReference>
<accession>A0ABM0MQJ0</accession>
<evidence type="ECO:0000256" key="2">
    <source>
        <dbReference type="SAM" id="SignalP"/>
    </source>
</evidence>
<keyword evidence="5" id="KW-1185">Reference proteome</keyword>
<proteinExistence type="predicted"/>
<sequence>MAGQNGYTQSNSLIQMWLTVLLSLLQVIPTYRNLAEAHGSAFVQTTASMKGLREIRLDGAIQSQDGMGLPTGQGLQNDKSNGKSHEYNNIKQPGNGGIILEPAMLDFGEQPIGMPKIETVIILNPHPENSIIMLSISGNTPHFHSSFFQDKVVLPGGNTTFDVVFLARVVGNAENSLYIHTNKGLFPYQVFGVGIPNPYRLRPFLGARVPVNTSFSPLINMHNPYSETIQVTEMYSSGGDLHLELPTGEREASQTLWEIPPFQTKSVMRASFVGRVETNHTAFIRIKTNQSSLSDEEEFVILPMEVEVSATPGIYSSLELLDFGTLRSFDDPKILQIYLINTGQKAVHISNVFLLKGNEAISIDFKPQQLRPSEKHVKIADIVYDPSKAVNPRSLSGKIVIKTKEKNYRMQIPYQVHVLQGTLGYNKSSTIFYVGETTL</sequence>
<feature type="signal peptide" evidence="2">
    <location>
        <begin position="1"/>
        <end position="30"/>
    </location>
</feature>
<feature type="domain" description="Transmembrane protein 131-like N-terminal" evidence="3">
    <location>
        <begin position="100"/>
        <end position="181"/>
    </location>
</feature>
<dbReference type="RefSeq" id="XP_006822281.1">
    <property type="nucleotide sequence ID" value="XM_006822218.1"/>
</dbReference>
<evidence type="ECO:0000259" key="3">
    <source>
        <dbReference type="Pfam" id="PF12371"/>
    </source>
</evidence>
<reference evidence="6" key="1">
    <citation type="submission" date="2025-08" db="UniProtKB">
        <authorList>
            <consortium name="RefSeq"/>
        </authorList>
    </citation>
    <scope>IDENTIFICATION</scope>
    <source>
        <tissue evidence="6">Testes</tissue>
    </source>
</reference>
<protein>
    <submittedName>
        <fullName evidence="6">Transmembrane protein 131-like</fullName>
    </submittedName>
</protein>
<feature type="chain" id="PRO_5046412485" evidence="2">
    <location>
        <begin position="31"/>
        <end position="439"/>
    </location>
</feature>
<dbReference type="InterPro" id="IPR039877">
    <property type="entry name" value="TMEM131-like"/>
</dbReference>
<feature type="domain" description="TMEM131 second Ig-like" evidence="4">
    <location>
        <begin position="198"/>
        <end position="287"/>
    </location>
</feature>
<name>A0ABM0MQJ0_SACKO</name>